<name>A0ABR1WUQ1_9PEZI</name>
<protein>
    <submittedName>
        <fullName evidence="2">Uncharacterized protein</fullName>
    </submittedName>
</protein>
<dbReference type="GeneID" id="92086315"/>
<evidence type="ECO:0000256" key="1">
    <source>
        <dbReference type="SAM" id="MobiDB-lite"/>
    </source>
</evidence>
<proteinExistence type="predicted"/>
<organism evidence="2 3">
    <name type="scientific">Apiospora phragmitis</name>
    <dbReference type="NCBI Taxonomy" id="2905665"/>
    <lineage>
        <taxon>Eukaryota</taxon>
        <taxon>Fungi</taxon>
        <taxon>Dikarya</taxon>
        <taxon>Ascomycota</taxon>
        <taxon>Pezizomycotina</taxon>
        <taxon>Sordariomycetes</taxon>
        <taxon>Xylariomycetidae</taxon>
        <taxon>Amphisphaeriales</taxon>
        <taxon>Apiosporaceae</taxon>
        <taxon>Apiospora</taxon>
    </lineage>
</organism>
<dbReference type="EMBL" id="JAQQWL010000002">
    <property type="protein sequence ID" value="KAK8086869.1"/>
    <property type="molecule type" value="Genomic_DNA"/>
</dbReference>
<feature type="compositionally biased region" description="Polar residues" evidence="1">
    <location>
        <begin position="8"/>
        <end position="20"/>
    </location>
</feature>
<gene>
    <name evidence="2" type="ORF">PG994_001843</name>
</gene>
<sequence>MQPAYRQFPQQQVPPRTPHSSGPRRGGGIGCNTRRNGDKWKKPGLGSAPPVRSSRFDTNTL</sequence>
<dbReference type="RefSeq" id="XP_066721393.1">
    <property type="nucleotide sequence ID" value="XM_066853252.1"/>
</dbReference>
<evidence type="ECO:0000313" key="3">
    <source>
        <dbReference type="Proteomes" id="UP001480595"/>
    </source>
</evidence>
<dbReference type="Proteomes" id="UP001480595">
    <property type="component" value="Unassembled WGS sequence"/>
</dbReference>
<comment type="caution">
    <text evidence="2">The sequence shown here is derived from an EMBL/GenBank/DDBJ whole genome shotgun (WGS) entry which is preliminary data.</text>
</comment>
<accession>A0ABR1WUQ1</accession>
<evidence type="ECO:0000313" key="2">
    <source>
        <dbReference type="EMBL" id="KAK8086869.1"/>
    </source>
</evidence>
<reference evidence="2 3" key="1">
    <citation type="submission" date="2023-01" db="EMBL/GenBank/DDBJ databases">
        <title>Analysis of 21 Apiospora genomes using comparative genomics revels a genus with tremendous synthesis potential of carbohydrate active enzymes and secondary metabolites.</title>
        <authorList>
            <person name="Sorensen T."/>
        </authorList>
    </citation>
    <scope>NUCLEOTIDE SEQUENCE [LARGE SCALE GENOMIC DNA]</scope>
    <source>
        <strain evidence="2 3">CBS 135458</strain>
    </source>
</reference>
<feature type="region of interest" description="Disordered" evidence="1">
    <location>
        <begin position="1"/>
        <end position="61"/>
    </location>
</feature>
<keyword evidence="3" id="KW-1185">Reference proteome</keyword>